<accession>A0A5Q0C615</accession>
<gene>
    <name evidence="2" type="ORF">FZ934_02980</name>
</gene>
<sequence>MNVESFMPELYGLWPQTRAYCSGVAVLADRADVQAAVEEYFLETKSGASAAPEDLRVLLNEMTAEMREQFAAFRELRRSAEASASASGEEAAAKLARADLKAATDAMSLIVRTLEKIDQLQRQFARDRELAIEENETAMGLDDAKTRFLKRIEERATARARQLFEDWQRNGPPATDEDEAARASREAEPG</sequence>
<feature type="region of interest" description="Disordered" evidence="1">
    <location>
        <begin position="162"/>
        <end position="190"/>
    </location>
</feature>
<evidence type="ECO:0000313" key="2">
    <source>
        <dbReference type="EMBL" id="QFY59487.1"/>
    </source>
</evidence>
<organism evidence="2 3">
    <name type="scientific">Rhizobium grahamii</name>
    <dbReference type="NCBI Taxonomy" id="1120045"/>
    <lineage>
        <taxon>Bacteria</taxon>
        <taxon>Pseudomonadati</taxon>
        <taxon>Pseudomonadota</taxon>
        <taxon>Alphaproteobacteria</taxon>
        <taxon>Hyphomicrobiales</taxon>
        <taxon>Rhizobiaceae</taxon>
        <taxon>Rhizobium/Agrobacterium group</taxon>
        <taxon>Rhizobium</taxon>
    </lineage>
</organism>
<evidence type="ECO:0000256" key="1">
    <source>
        <dbReference type="SAM" id="MobiDB-lite"/>
    </source>
</evidence>
<dbReference type="Proteomes" id="UP000326881">
    <property type="component" value="Chromosome"/>
</dbReference>
<feature type="compositionally biased region" description="Basic and acidic residues" evidence="1">
    <location>
        <begin position="180"/>
        <end position="190"/>
    </location>
</feature>
<name>A0A5Q0C615_9HYPH</name>
<keyword evidence="3" id="KW-1185">Reference proteome</keyword>
<protein>
    <submittedName>
        <fullName evidence="2">Uncharacterized protein</fullName>
    </submittedName>
</protein>
<dbReference type="AlphaFoldDB" id="A0A5Q0C615"/>
<dbReference type="OrthoDB" id="8419440at2"/>
<evidence type="ECO:0000313" key="3">
    <source>
        <dbReference type="Proteomes" id="UP000326881"/>
    </source>
</evidence>
<reference evidence="2 3" key="1">
    <citation type="submission" date="2019-08" db="EMBL/GenBank/DDBJ databases">
        <title>Prosopis cineraria nodule microbiome.</title>
        <authorList>
            <person name="Ali R."/>
            <person name="Chaluvadi S.R."/>
            <person name="Wang X."/>
        </authorList>
    </citation>
    <scope>NUCLEOTIDE SEQUENCE [LARGE SCALE GENOMIC DNA]</scope>
    <source>
        <strain evidence="2 3">BG7</strain>
    </source>
</reference>
<proteinExistence type="predicted"/>
<dbReference type="EMBL" id="CP043498">
    <property type="protein sequence ID" value="QFY59487.1"/>
    <property type="molecule type" value="Genomic_DNA"/>
</dbReference>
<dbReference type="KEGG" id="rgr:FZ934_02980"/>